<feature type="domain" description="Rhodanese" evidence="2">
    <location>
        <begin position="13"/>
        <end position="135"/>
    </location>
</feature>
<dbReference type="InterPro" id="IPR001763">
    <property type="entry name" value="Rhodanese-like_dom"/>
</dbReference>
<keyword evidence="1" id="KW-0711">Selenium</keyword>
<dbReference type="InterPro" id="IPR058840">
    <property type="entry name" value="AAA_SelU"/>
</dbReference>
<dbReference type="GO" id="GO:0043828">
    <property type="term" value="F:tRNA 2-selenouridine synthase activity"/>
    <property type="evidence" value="ECO:0007669"/>
    <property type="project" value="InterPro"/>
</dbReference>
<dbReference type="GO" id="GO:0004792">
    <property type="term" value="F:thiosulfate-cyanide sulfurtransferase activity"/>
    <property type="evidence" value="ECO:0007669"/>
    <property type="project" value="InterPro"/>
</dbReference>
<dbReference type="Gene3D" id="3.40.50.300">
    <property type="entry name" value="P-loop containing nucleotide triphosphate hydrolases"/>
    <property type="match status" value="1"/>
</dbReference>
<dbReference type="InterPro" id="IPR017582">
    <property type="entry name" value="SelU"/>
</dbReference>
<protein>
    <submittedName>
        <fullName evidence="3">tRNA 2-selenouridine(34) synthase MnmH</fullName>
    </submittedName>
</protein>
<dbReference type="SMART" id="SM00450">
    <property type="entry name" value="RHOD"/>
    <property type="match status" value="1"/>
</dbReference>
<dbReference type="Pfam" id="PF00581">
    <property type="entry name" value="Rhodanese"/>
    <property type="match status" value="1"/>
</dbReference>
<dbReference type="PROSITE" id="PS00380">
    <property type="entry name" value="RHODANESE_1"/>
    <property type="match status" value="1"/>
</dbReference>
<dbReference type="NCBIfam" id="NF008750">
    <property type="entry name" value="PRK11784.1-2"/>
    <property type="match status" value="1"/>
</dbReference>
<dbReference type="EMBL" id="CP035807">
    <property type="protein sequence ID" value="QEN04442.1"/>
    <property type="molecule type" value="Genomic_DNA"/>
</dbReference>
<reference evidence="3 4" key="2">
    <citation type="submission" date="2019-09" db="EMBL/GenBank/DDBJ databases">
        <title>Complete Genome Sequence and Methylome Analysis of free living Spirochaetas.</title>
        <authorList>
            <person name="Leshcheva N."/>
            <person name="Mikheeva N."/>
        </authorList>
    </citation>
    <scope>NUCLEOTIDE SEQUENCE [LARGE SCALE GENOMIC DNA]</scope>
    <source>
        <strain evidence="3 4">P</strain>
    </source>
</reference>
<organism evidence="3 4">
    <name type="scientific">Thiospirochaeta perfilievii</name>
    <dbReference type="NCBI Taxonomy" id="252967"/>
    <lineage>
        <taxon>Bacteria</taxon>
        <taxon>Pseudomonadati</taxon>
        <taxon>Spirochaetota</taxon>
        <taxon>Spirochaetia</taxon>
        <taxon>Spirochaetales</taxon>
        <taxon>Spirochaetaceae</taxon>
        <taxon>Thiospirochaeta</taxon>
    </lineage>
</organism>
<dbReference type="InterPro" id="IPR036873">
    <property type="entry name" value="Rhodanese-like_dom_sf"/>
</dbReference>
<proteinExistence type="predicted"/>
<name>A0A5C1QE14_9SPIO</name>
<accession>A0A5C1QE14</accession>
<dbReference type="InterPro" id="IPR001307">
    <property type="entry name" value="Thiosulphate_STrfase_CS"/>
</dbReference>
<evidence type="ECO:0000313" key="3">
    <source>
        <dbReference type="EMBL" id="QEN04442.1"/>
    </source>
</evidence>
<dbReference type="PANTHER" id="PTHR30401:SF0">
    <property type="entry name" value="TRNA 2-SELENOURIDINE SYNTHASE"/>
    <property type="match status" value="1"/>
</dbReference>
<gene>
    <name evidence="3" type="primary">mnmH</name>
    <name evidence="3" type="ORF">EW093_06930</name>
</gene>
<keyword evidence="4" id="KW-1185">Reference proteome</keyword>
<dbReference type="OrthoDB" id="9808735at2"/>
<dbReference type="RefSeq" id="WP_149567689.1">
    <property type="nucleotide sequence ID" value="NZ_CP035807.1"/>
</dbReference>
<dbReference type="CDD" id="cd01520">
    <property type="entry name" value="RHOD_YbbB"/>
    <property type="match status" value="1"/>
</dbReference>
<evidence type="ECO:0000256" key="1">
    <source>
        <dbReference type="ARBA" id="ARBA00023266"/>
    </source>
</evidence>
<dbReference type="InterPro" id="IPR027417">
    <property type="entry name" value="P-loop_NTPase"/>
</dbReference>
<dbReference type="Proteomes" id="UP000323824">
    <property type="component" value="Chromosome"/>
</dbReference>
<dbReference type="NCBIfam" id="TIGR03167">
    <property type="entry name" value="tRNA_sel_U_synt"/>
    <property type="match status" value="1"/>
</dbReference>
<dbReference type="Gene3D" id="3.40.250.10">
    <property type="entry name" value="Rhodanese-like domain"/>
    <property type="match status" value="1"/>
</dbReference>
<dbReference type="KEGG" id="sper:EW093_06930"/>
<dbReference type="GO" id="GO:0002098">
    <property type="term" value="P:tRNA wobble uridine modification"/>
    <property type="evidence" value="ECO:0007669"/>
    <property type="project" value="InterPro"/>
</dbReference>
<dbReference type="AlphaFoldDB" id="A0A5C1QE14"/>
<dbReference type="PANTHER" id="PTHR30401">
    <property type="entry name" value="TRNA 2-SELENOURIDINE SYNTHASE"/>
    <property type="match status" value="1"/>
</dbReference>
<evidence type="ECO:0000259" key="2">
    <source>
        <dbReference type="PROSITE" id="PS50206"/>
    </source>
</evidence>
<dbReference type="SUPFAM" id="SSF52540">
    <property type="entry name" value="P-loop containing nucleoside triphosphate hydrolases"/>
    <property type="match status" value="1"/>
</dbReference>
<dbReference type="PROSITE" id="PS50206">
    <property type="entry name" value="RHODANESE_3"/>
    <property type="match status" value="1"/>
</dbReference>
<dbReference type="Pfam" id="PF26341">
    <property type="entry name" value="AAA_SelU"/>
    <property type="match status" value="1"/>
</dbReference>
<dbReference type="SUPFAM" id="SSF52821">
    <property type="entry name" value="Rhodanese/Cell cycle control phosphatase"/>
    <property type="match status" value="1"/>
</dbReference>
<reference evidence="3 4" key="1">
    <citation type="submission" date="2019-02" db="EMBL/GenBank/DDBJ databases">
        <authorList>
            <person name="Fomenkov A."/>
            <person name="Dubinina G."/>
            <person name="Grabovich M."/>
            <person name="Vincze T."/>
            <person name="Roberts R.J."/>
        </authorList>
    </citation>
    <scope>NUCLEOTIDE SEQUENCE [LARGE SCALE GENOMIC DNA]</scope>
    <source>
        <strain evidence="3 4">P</strain>
    </source>
</reference>
<evidence type="ECO:0000313" key="4">
    <source>
        <dbReference type="Proteomes" id="UP000323824"/>
    </source>
</evidence>
<sequence length="340" mass="38656">MSKLISIEEFLYTNKDIPIIDVRSPLEYEKGHIPGAINIPLFNNEERAKVGTCYKQEGHDLAVELGLEIVGPKLASFTREAKKISPSLEIKVYCARGGMRSSSFVWLLETSGFKKVLRLEKGYKAFRNHVLDFFDKDYNLLVLSGMTGSGKTDILLEMEKLGLQVVDLEGFADHRGSAFGGIGKNPETSTEKYENSIFNKMKDFDLSKPIWVEDESRNVGKVLVPPAIFKKMETSHRVVIEVPRDIRAERLAKDYTAYGNETILDSLKIIQKRLSERYPKIVEYVKDGLYKEAAILILPYYDKSYTKGIDRRDKELCTILKLNKDDPKESAIKIKEITNG</sequence>